<dbReference type="SUPFAM" id="SSF52540">
    <property type="entry name" value="P-loop containing nucleoside triphosphate hydrolases"/>
    <property type="match status" value="1"/>
</dbReference>
<protein>
    <submittedName>
        <fullName evidence="3">NB-ARC domain-containing protein</fullName>
    </submittedName>
</protein>
<dbReference type="PANTHER" id="PTHR22845:SF5">
    <property type="entry name" value="APOPTOTIC PROTEASE-ACTIVATING FACTOR 1"/>
    <property type="match status" value="1"/>
</dbReference>
<dbReference type="Gene3D" id="3.40.50.300">
    <property type="entry name" value="P-loop containing nucleotide triphosphate hydrolases"/>
    <property type="match status" value="1"/>
</dbReference>
<dbReference type="PRINTS" id="PR00364">
    <property type="entry name" value="DISEASERSIST"/>
</dbReference>
<feature type="region of interest" description="Disordered" evidence="1">
    <location>
        <begin position="1"/>
        <end position="20"/>
    </location>
</feature>
<dbReference type="Pfam" id="PF00931">
    <property type="entry name" value="NB-ARC"/>
    <property type="match status" value="1"/>
</dbReference>
<dbReference type="GO" id="GO:0043531">
    <property type="term" value="F:ADP binding"/>
    <property type="evidence" value="ECO:0007669"/>
    <property type="project" value="InterPro"/>
</dbReference>
<feature type="domain" description="NB-ARC" evidence="2">
    <location>
        <begin position="58"/>
        <end position="219"/>
    </location>
</feature>
<dbReference type="EMBL" id="NQJD01000004">
    <property type="protein sequence ID" value="TAA75755.1"/>
    <property type="molecule type" value="Genomic_DNA"/>
</dbReference>
<dbReference type="InterPro" id="IPR002182">
    <property type="entry name" value="NB-ARC"/>
</dbReference>
<evidence type="ECO:0000313" key="4">
    <source>
        <dbReference type="Proteomes" id="UP000316238"/>
    </source>
</evidence>
<sequence>MSNQTEVHGDNYDSNSGGQTVVKDHATMINVYTDGKQPVLFPSPSLLPAPPNLFIGRDNDMAALRQRLFGEPSTTLITSVRGWPGIGKTTLAAAMAHDAEVKKAFPDGVLWTALGMSPNPLAGLGQWLLAFGDDPQRYQRIEERQNRLAGLLRDRRMLLIIDDVWQAADAQPFLVGGRACRTLLTTREPDVARKLGLPDKAVYRLLVLSEEDSIELIRQLSPESVAQDEQGVRQLVQELDGMPLALSVAGSLLAAEATMGWGVRELLDELTEGTRLLQEAAPADRADLSGQTTPSVTALLRKSTDRLDALTRKQFAFLGVFAPKPATFDRAAIAAAWGVDDPRPAIRELEKRGLLEPYQEDGEVRFQMHALLTVHAKSMWETIANA</sequence>
<comment type="caution">
    <text evidence="3">The sequence shown here is derived from an EMBL/GenBank/DDBJ whole genome shotgun (WGS) entry which is preliminary data.</text>
</comment>
<gene>
    <name evidence="3" type="ORF">CDV28_104101</name>
</gene>
<accession>A0A521G411</accession>
<feature type="compositionally biased region" description="Polar residues" evidence="1">
    <location>
        <begin position="1"/>
        <end position="19"/>
    </location>
</feature>
<name>A0A521G411_9BACT</name>
<evidence type="ECO:0000313" key="3">
    <source>
        <dbReference type="EMBL" id="TAA75755.1"/>
    </source>
</evidence>
<reference evidence="3" key="1">
    <citation type="submission" date="2017-07" db="EMBL/GenBank/DDBJ databases">
        <title>The cable genome - Insights into the physiology and evolution of filamentous bacteria capable of sulfide oxidation via long distance electron transfer.</title>
        <authorList>
            <person name="Thorup C."/>
            <person name="Bjerg J.T."/>
            <person name="Schreiber L."/>
            <person name="Nielsen L.P."/>
            <person name="Kjeldsen K.U."/>
            <person name="Boesen T."/>
            <person name="Boggild A."/>
            <person name="Meysman F."/>
            <person name="Geelhoed J."/>
            <person name="Schramm A."/>
        </authorList>
    </citation>
    <scope>NUCLEOTIDE SEQUENCE [LARGE SCALE GENOMIC DNA]</scope>
    <source>
        <strain evidence="3">GS</strain>
    </source>
</reference>
<evidence type="ECO:0000259" key="2">
    <source>
        <dbReference type="Pfam" id="PF00931"/>
    </source>
</evidence>
<organism evidence="3 4">
    <name type="scientific">Candidatus Electronema aureum</name>
    <dbReference type="NCBI Taxonomy" id="2005002"/>
    <lineage>
        <taxon>Bacteria</taxon>
        <taxon>Pseudomonadati</taxon>
        <taxon>Thermodesulfobacteriota</taxon>
        <taxon>Desulfobulbia</taxon>
        <taxon>Desulfobulbales</taxon>
        <taxon>Desulfobulbaceae</taxon>
        <taxon>Candidatus Electronema</taxon>
    </lineage>
</organism>
<evidence type="ECO:0000256" key="1">
    <source>
        <dbReference type="SAM" id="MobiDB-lite"/>
    </source>
</evidence>
<dbReference type="Proteomes" id="UP000316238">
    <property type="component" value="Unassembled WGS sequence"/>
</dbReference>
<dbReference type="PANTHER" id="PTHR22845">
    <property type="entry name" value="APOPTOTIC PROTEASE-ACTIVATING FACTOR 1"/>
    <property type="match status" value="1"/>
</dbReference>
<proteinExistence type="predicted"/>
<dbReference type="InterPro" id="IPR027417">
    <property type="entry name" value="P-loop_NTPase"/>
</dbReference>
<dbReference type="GO" id="GO:0005829">
    <property type="term" value="C:cytosol"/>
    <property type="evidence" value="ECO:0007669"/>
    <property type="project" value="UniProtKB-ARBA"/>
</dbReference>
<dbReference type="AlphaFoldDB" id="A0A521G411"/>
<keyword evidence="4" id="KW-1185">Reference proteome</keyword>